<evidence type="ECO:0000256" key="3">
    <source>
        <dbReference type="ARBA" id="ARBA00022777"/>
    </source>
</evidence>
<dbReference type="InterPro" id="IPR012893">
    <property type="entry name" value="HipA-like_C"/>
</dbReference>
<evidence type="ECO:0000313" key="8">
    <source>
        <dbReference type="Proteomes" id="UP000218965"/>
    </source>
</evidence>
<dbReference type="GO" id="GO:0005829">
    <property type="term" value="C:cytosol"/>
    <property type="evidence" value="ECO:0007669"/>
    <property type="project" value="TreeGrafter"/>
</dbReference>
<accession>A0A0U5BV14</accession>
<keyword evidence="2" id="KW-0808">Transferase</keyword>
<dbReference type="KEGG" id="malk:MalAC0309_1448"/>
<evidence type="ECO:0000256" key="1">
    <source>
        <dbReference type="ARBA" id="ARBA00010164"/>
    </source>
</evidence>
<gene>
    <name evidence="7" type="ORF">MalAC0309_1448</name>
</gene>
<dbReference type="PANTHER" id="PTHR37419">
    <property type="entry name" value="SERINE/THREONINE-PROTEIN KINASE TOXIN HIPA"/>
    <property type="match status" value="1"/>
</dbReference>
<dbReference type="NCBIfam" id="TIGR03071">
    <property type="entry name" value="couple_hipA"/>
    <property type="match status" value="1"/>
</dbReference>
<dbReference type="PANTHER" id="PTHR37419:SF1">
    <property type="entry name" value="SERINE_THREONINE-PROTEIN KINASE TOXIN HIPA"/>
    <property type="match status" value="1"/>
</dbReference>
<keyword evidence="3" id="KW-0418">Kinase</keyword>
<dbReference type="Pfam" id="PF13657">
    <property type="entry name" value="Couple_hipA"/>
    <property type="match status" value="1"/>
</dbReference>
<evidence type="ECO:0008006" key="9">
    <source>
        <dbReference type="Google" id="ProtNLM"/>
    </source>
</evidence>
<dbReference type="Gene3D" id="1.10.1070.20">
    <property type="match status" value="1"/>
</dbReference>
<evidence type="ECO:0000259" key="6">
    <source>
        <dbReference type="Pfam" id="PF13657"/>
    </source>
</evidence>
<evidence type="ECO:0000256" key="4">
    <source>
        <dbReference type="SAM" id="MobiDB-lite"/>
    </source>
</evidence>
<reference evidence="8" key="1">
    <citation type="submission" date="2015-12" db="EMBL/GenBank/DDBJ databases">
        <authorList>
            <person name="Shamseldin A."/>
            <person name="Moawad H."/>
            <person name="Abd El-Rahim W.M."/>
            <person name="Sadowsky M.J."/>
        </authorList>
    </citation>
    <scope>NUCLEOTIDE SEQUENCE [LARGE SCALE GENOMIC DNA]</scope>
    <source>
        <strain evidence="8">JAM AC0309</strain>
    </source>
</reference>
<comment type="similarity">
    <text evidence="1">Belongs to the HipA Ser/Thr kinase family.</text>
</comment>
<evidence type="ECO:0000256" key="2">
    <source>
        <dbReference type="ARBA" id="ARBA00022679"/>
    </source>
</evidence>
<dbReference type="AlphaFoldDB" id="A0A0U5BV14"/>
<dbReference type="Proteomes" id="UP000218965">
    <property type="component" value="Chromosome"/>
</dbReference>
<dbReference type="InterPro" id="IPR017508">
    <property type="entry name" value="HipA_N1"/>
</dbReference>
<feature type="domain" description="HipA-like C-terminal" evidence="5">
    <location>
        <begin position="137"/>
        <end position="374"/>
    </location>
</feature>
<proteinExistence type="inferred from homology"/>
<sequence length="450" mass="48992">MADRELPVHLYGHHIGTLTDAADGRPILRWNPAGKWRLNSPVLSRHLRVGVEDSDATESFFGNLLPEGVHLDDLARETKTSSKDLVGMLAVVGADLAGALRIGEPRDAIDPEPLTAGELRELLRRAPGYLVGGGGSALPGFQRKLTLTRDDGVWIRGNGRVASTHILKPVNPDFRAAVDAEAYCLALARHVGLTTFDARVEDIDDLVVLVVERYDRVRTESGAIDRIHQEDFAQALGLAPGGDEKFQWRQPAANLAAIAEQLDADATVFAPGTDKEQLLRYVTVNVACGNTDAHAKNFSLIHDADGRTRLAPLYDITPLGLRFEASQQMSMTVNGIWHLADVTAVDLAVEATSWGIDEHRARDIVDDTLARLTDATYAVPAHDSIEKHTPGYIRGQAQNLAAGKPARLDTTTPPMLMPRLGTPQPRVSRGRPDGGQYDHRDRPESDITLS</sequence>
<feature type="region of interest" description="Disordered" evidence="4">
    <location>
        <begin position="399"/>
        <end position="450"/>
    </location>
</feature>
<dbReference type="EMBL" id="AP017315">
    <property type="protein sequence ID" value="BAU32301.1"/>
    <property type="molecule type" value="Genomic_DNA"/>
</dbReference>
<dbReference type="InterPro" id="IPR052028">
    <property type="entry name" value="HipA_Ser/Thr_kinase"/>
</dbReference>
<dbReference type="GO" id="GO:0004674">
    <property type="term" value="F:protein serine/threonine kinase activity"/>
    <property type="evidence" value="ECO:0007669"/>
    <property type="project" value="TreeGrafter"/>
</dbReference>
<organism evidence="7 8">
    <name type="scientific">Microcella alkaliphila</name>
    <dbReference type="NCBI Taxonomy" id="279828"/>
    <lineage>
        <taxon>Bacteria</taxon>
        <taxon>Bacillati</taxon>
        <taxon>Actinomycetota</taxon>
        <taxon>Actinomycetes</taxon>
        <taxon>Micrococcales</taxon>
        <taxon>Microbacteriaceae</taxon>
        <taxon>Microcella</taxon>
    </lineage>
</organism>
<feature type="compositionally biased region" description="Basic and acidic residues" evidence="4">
    <location>
        <begin position="430"/>
        <end position="450"/>
    </location>
</feature>
<name>A0A0U5BV14_9MICO</name>
<feature type="domain" description="HipA N-terminal subdomain 1" evidence="6">
    <location>
        <begin position="7"/>
        <end position="102"/>
    </location>
</feature>
<protein>
    <recommendedName>
        <fullName evidence="9">Serine/threonine-protein kinase HipA</fullName>
    </recommendedName>
</protein>
<evidence type="ECO:0000313" key="7">
    <source>
        <dbReference type="EMBL" id="BAU32301.1"/>
    </source>
</evidence>
<evidence type="ECO:0000259" key="5">
    <source>
        <dbReference type="Pfam" id="PF07804"/>
    </source>
</evidence>
<dbReference type="Pfam" id="PF07804">
    <property type="entry name" value="HipA_C"/>
    <property type="match status" value="1"/>
</dbReference>
<reference evidence="7 8" key="2">
    <citation type="submission" date="2016-01" db="EMBL/GenBank/DDBJ databases">
        <title>Microcella alkaliphila JAM AC0309 whole genome shotgun sequence.</title>
        <authorList>
            <person name="Kurata A."/>
            <person name="Hirose Y."/>
            <person name="Kishimoto N."/>
            <person name="Kobayashi T."/>
        </authorList>
    </citation>
    <scope>NUCLEOTIDE SEQUENCE [LARGE SCALE GENOMIC DNA]</scope>
    <source>
        <strain evidence="7 8">JAM AC0309</strain>
    </source>
</reference>
<dbReference type="RefSeq" id="WP_096421401.1">
    <property type="nucleotide sequence ID" value="NZ_AP017315.1"/>
</dbReference>